<name>A0A1R1AYK5_PAELA</name>
<protein>
    <recommendedName>
        <fullName evidence="1">Aminoglycoside phosphotransferase domain-containing protein</fullName>
    </recommendedName>
</protein>
<dbReference type="OrthoDB" id="2363646at2"/>
<dbReference type="SUPFAM" id="SSF56112">
    <property type="entry name" value="Protein kinase-like (PK-like)"/>
    <property type="match status" value="1"/>
</dbReference>
<dbReference type="InterPro" id="IPR011009">
    <property type="entry name" value="Kinase-like_dom_sf"/>
</dbReference>
<accession>A0A1R1AYK5</accession>
<feature type="domain" description="Aminoglycoside phosphotransferase" evidence="1">
    <location>
        <begin position="35"/>
        <end position="221"/>
    </location>
</feature>
<gene>
    <name evidence="2" type="ORF">BK123_20920</name>
</gene>
<evidence type="ECO:0000313" key="3">
    <source>
        <dbReference type="Proteomes" id="UP000187074"/>
    </source>
</evidence>
<evidence type="ECO:0000313" key="2">
    <source>
        <dbReference type="EMBL" id="OME90814.1"/>
    </source>
</evidence>
<sequence>MLEQLDINSILKDLHEKGLIDNTVIATKNKTGSTDGRVYILSEHSESKYVLKIDRSQQIILAEQFLNTHRHINLLPKILYTDPAKEFIVYSYINGTTHNHSGLKINWLTILAKELFNHYEKRPHTDKWGRLGSPVQSWREWNIRSLEDTRNNWGSLLPIEDYYRLESIVEKISKSAENEARFLLHGDTGVHNFVFHEHSLVGVIDPSPMIGPLLYDFTYAFCSSPEDLNLETLLAAFNLLNHEPLERSRLIEEVIFQLYCRIGICIQFHPHDLESYLKAWEYWKALPIN</sequence>
<proteinExistence type="predicted"/>
<evidence type="ECO:0000259" key="1">
    <source>
        <dbReference type="Pfam" id="PF01636"/>
    </source>
</evidence>
<dbReference type="RefSeq" id="WP_076324306.1">
    <property type="nucleotide sequence ID" value="NZ_MRTF01000007.1"/>
</dbReference>
<dbReference type="EMBL" id="MRTF01000007">
    <property type="protein sequence ID" value="OME90814.1"/>
    <property type="molecule type" value="Genomic_DNA"/>
</dbReference>
<dbReference type="Pfam" id="PF01636">
    <property type="entry name" value="APH"/>
    <property type="match status" value="1"/>
</dbReference>
<dbReference type="Proteomes" id="UP000187074">
    <property type="component" value="Unassembled WGS sequence"/>
</dbReference>
<dbReference type="InterPro" id="IPR002575">
    <property type="entry name" value="Aminoglycoside_PTrfase"/>
</dbReference>
<organism evidence="2 3">
    <name type="scientific">Paenibacillus lautus</name>
    <name type="common">Bacillus lautus</name>
    <dbReference type="NCBI Taxonomy" id="1401"/>
    <lineage>
        <taxon>Bacteria</taxon>
        <taxon>Bacillati</taxon>
        <taxon>Bacillota</taxon>
        <taxon>Bacilli</taxon>
        <taxon>Bacillales</taxon>
        <taxon>Paenibacillaceae</taxon>
        <taxon>Paenibacillus</taxon>
    </lineage>
</organism>
<dbReference type="Gene3D" id="3.90.1200.10">
    <property type="match status" value="1"/>
</dbReference>
<dbReference type="AlphaFoldDB" id="A0A1R1AYK5"/>
<reference evidence="2 3" key="1">
    <citation type="submission" date="2016-11" db="EMBL/GenBank/DDBJ databases">
        <title>Paenibacillus species isolates.</title>
        <authorList>
            <person name="Beno S.M."/>
        </authorList>
    </citation>
    <scope>NUCLEOTIDE SEQUENCE [LARGE SCALE GENOMIC DNA]</scope>
    <source>
        <strain evidence="2 3">FSL F4-0100</strain>
    </source>
</reference>
<comment type="caution">
    <text evidence="2">The sequence shown here is derived from an EMBL/GenBank/DDBJ whole genome shotgun (WGS) entry which is preliminary data.</text>
</comment>